<name>A0A517LH77_9PEZI</name>
<evidence type="ECO:0000256" key="3">
    <source>
        <dbReference type="SAM" id="MobiDB-lite"/>
    </source>
</evidence>
<protein>
    <submittedName>
        <fullName evidence="6">Uncharacterized protein</fullName>
    </submittedName>
</protein>
<organism evidence="6 7">
    <name type="scientific">Venturia effusa</name>
    <dbReference type="NCBI Taxonomy" id="50376"/>
    <lineage>
        <taxon>Eukaryota</taxon>
        <taxon>Fungi</taxon>
        <taxon>Dikarya</taxon>
        <taxon>Ascomycota</taxon>
        <taxon>Pezizomycotina</taxon>
        <taxon>Dothideomycetes</taxon>
        <taxon>Pleosporomycetidae</taxon>
        <taxon>Venturiales</taxon>
        <taxon>Venturiaceae</taxon>
        <taxon>Venturia</taxon>
    </lineage>
</organism>
<dbReference type="SUPFAM" id="SSF48371">
    <property type="entry name" value="ARM repeat"/>
    <property type="match status" value="1"/>
</dbReference>
<dbReference type="Proteomes" id="UP000316270">
    <property type="component" value="Chromosome 12"/>
</dbReference>
<dbReference type="Gene3D" id="1.25.10.10">
    <property type="entry name" value="Leucine-rich Repeat Variant"/>
    <property type="match status" value="1"/>
</dbReference>
<evidence type="ECO:0000256" key="1">
    <source>
        <dbReference type="ARBA" id="ARBA00004123"/>
    </source>
</evidence>
<dbReference type="GO" id="GO:0030289">
    <property type="term" value="C:protein phosphatase 4 complex"/>
    <property type="evidence" value="ECO:0007669"/>
    <property type="project" value="TreeGrafter"/>
</dbReference>
<dbReference type="OrthoDB" id="27483at2759"/>
<evidence type="ECO:0000259" key="5">
    <source>
        <dbReference type="Pfam" id="PF22972"/>
    </source>
</evidence>
<dbReference type="GO" id="GO:0006974">
    <property type="term" value="P:DNA damage response"/>
    <property type="evidence" value="ECO:0007669"/>
    <property type="project" value="TreeGrafter"/>
</dbReference>
<dbReference type="Pfam" id="PF04802">
    <property type="entry name" value="PP4R3"/>
    <property type="match status" value="1"/>
</dbReference>
<dbReference type="InterPro" id="IPR006887">
    <property type="entry name" value="P4R3-like_central_dom"/>
</dbReference>
<feature type="compositionally biased region" description="Polar residues" evidence="3">
    <location>
        <begin position="832"/>
        <end position="841"/>
    </location>
</feature>
<dbReference type="InterPro" id="IPR011989">
    <property type="entry name" value="ARM-like"/>
</dbReference>
<feature type="domain" description="Serine/threonine-protein phosphatase 4 regulatory subunit 3-like central" evidence="4">
    <location>
        <begin position="136"/>
        <end position="637"/>
    </location>
</feature>
<comment type="subcellular location">
    <subcellularLocation>
        <location evidence="1">Nucleus</location>
    </subcellularLocation>
</comment>
<dbReference type="STRING" id="50376.A0A517LH77"/>
<proteinExistence type="predicted"/>
<reference evidence="6 7" key="1">
    <citation type="submission" date="2019-07" db="EMBL/GenBank/DDBJ databases">
        <title>Finished genome of Venturia effusa.</title>
        <authorList>
            <person name="Young C.A."/>
            <person name="Cox M.P."/>
            <person name="Ganley A.R.D."/>
            <person name="David W.J."/>
        </authorList>
    </citation>
    <scope>NUCLEOTIDE SEQUENCE [LARGE SCALE GENOMIC DNA]</scope>
    <source>
        <strain evidence="7">albino</strain>
    </source>
</reference>
<dbReference type="GO" id="GO:0005654">
    <property type="term" value="C:nucleoplasm"/>
    <property type="evidence" value="ECO:0007669"/>
    <property type="project" value="TreeGrafter"/>
</dbReference>
<keyword evidence="2" id="KW-0539">Nucleus</keyword>
<dbReference type="GO" id="GO:0072542">
    <property type="term" value="F:protein phosphatase activator activity"/>
    <property type="evidence" value="ECO:0007669"/>
    <property type="project" value="TreeGrafter"/>
</dbReference>
<dbReference type="SUPFAM" id="SSF50729">
    <property type="entry name" value="PH domain-like"/>
    <property type="match status" value="1"/>
</dbReference>
<dbReference type="Pfam" id="PF22972">
    <property type="entry name" value="EVH1_PP4R3"/>
    <property type="match status" value="1"/>
</dbReference>
<feature type="domain" description="PP4R3 EVH1-like" evidence="5">
    <location>
        <begin position="6"/>
        <end position="102"/>
    </location>
</feature>
<dbReference type="InterPro" id="IPR016024">
    <property type="entry name" value="ARM-type_fold"/>
</dbReference>
<dbReference type="PANTHER" id="PTHR23318">
    <property type="entry name" value="ATP SYNTHASE GAMMA-RELATED"/>
    <property type="match status" value="1"/>
</dbReference>
<feature type="region of interest" description="Disordered" evidence="3">
    <location>
        <begin position="737"/>
        <end position="841"/>
    </location>
</feature>
<dbReference type="InterPro" id="IPR051137">
    <property type="entry name" value="PP4R3-like"/>
</dbReference>
<gene>
    <name evidence="6" type="ORF">FKW77_005538</name>
</gene>
<dbReference type="Gene3D" id="2.30.29.30">
    <property type="entry name" value="Pleckstrin-homology domain (PH domain)/Phosphotyrosine-binding domain (PTB)"/>
    <property type="match status" value="1"/>
</dbReference>
<dbReference type="AlphaFoldDB" id="A0A517LH77"/>
<sequence length="841" mass="94869">MDTNERKRVKVYELKANDWFDRGTGFCTGTIINDEARIHVQSEDEPDRTLLETKIAKDDGYQKQQDTLIVWTESNVTDMALSFQEPEGCAAIWDFVSEAQQRLGGNPGIVDDSVDDTADAVQPFALPAPELANLAEIEGTMRMANSTAQGREALTKFTLASDLIPKLVPLVEMAEDLESLGDLHRLCNIMKTLILLNDTAIIENVVMDDVVIGVVGALEYDPDFPSHKANHRQYLKDTTRFKEVVRIEAPMIRKKIHYTYRLQYLKDVVLARILDDPTFSVLNSLIFFHQVDIVQHVQSNGQFLKELFSIFNPTELNLQRKKDAVIFIQQCCTIAKGLQANTRQQLYQNFIGSGLLGVIIFALKHPDPSVRVAGTEILVALIDHDPLAMRGNIFKAVADHQQPLTDILIELLLVEEDQGVKTQMADALKILLDPTANAQSIDTIVGRANGDFVAKMRNGNSQPESFILDFYNDSAKKLFRPLKDLEHKSVADLTTQEVSLYVHLVEVLCYFVRQHAYRSKYFLLQDNLPQRVSQLLSSPTKHLRLTALKYFRTCIGLHDEFHSRQIINNGIFEPILNIVYETMPRDNLLNSACLEFFEFIKRENMKALTINLVEQYREKLDGITYVETFRNLIDKYEKYTAPPPENISFTSVDTEQTQSRAVVNGGRWGQELKAPDHEEEAYFNGVGDDEEEDEFSAISKTKLSNDMSAMRPLVNYEDEDDDATMDVLAQDPICEDASSDLPHETIESLSTETIPVPERLAEKRRREEEDEDELSKLSAKPGKRRTSSISSVGSAPSTHAQTLRRESRKKSISSGKDGPPQKISISLAVKSGNENMQSGSD</sequence>
<dbReference type="InterPro" id="IPR011993">
    <property type="entry name" value="PH-like_dom_sf"/>
</dbReference>
<evidence type="ECO:0000313" key="7">
    <source>
        <dbReference type="Proteomes" id="UP000316270"/>
    </source>
</evidence>
<evidence type="ECO:0000259" key="4">
    <source>
        <dbReference type="Pfam" id="PF04802"/>
    </source>
</evidence>
<dbReference type="EMBL" id="CP042196">
    <property type="protein sequence ID" value="QDS74998.1"/>
    <property type="molecule type" value="Genomic_DNA"/>
</dbReference>
<evidence type="ECO:0000313" key="6">
    <source>
        <dbReference type="EMBL" id="QDS74998.1"/>
    </source>
</evidence>
<dbReference type="InterPro" id="IPR055236">
    <property type="entry name" value="EVH1_PP4R3"/>
</dbReference>
<accession>A0A517LH77</accession>
<feature type="compositionally biased region" description="Polar residues" evidence="3">
    <location>
        <begin position="787"/>
        <end position="801"/>
    </location>
</feature>
<keyword evidence="7" id="KW-1185">Reference proteome</keyword>
<evidence type="ECO:0000256" key="2">
    <source>
        <dbReference type="ARBA" id="ARBA00023242"/>
    </source>
</evidence>
<dbReference type="PANTHER" id="PTHR23318:SF0">
    <property type="entry name" value="SERINE_THREONINE-PROTEIN PHOSPHATASE 4 REGULATORY SUBUNIT 3"/>
    <property type="match status" value="1"/>
</dbReference>